<keyword evidence="1" id="KW-0596">Phosphopantetheine</keyword>
<dbReference type="PANTHER" id="PTHR45527:SF1">
    <property type="entry name" value="FATTY ACID SYNTHASE"/>
    <property type="match status" value="1"/>
</dbReference>
<dbReference type="InterPro" id="IPR029058">
    <property type="entry name" value="AB_hydrolase_fold"/>
</dbReference>
<keyword evidence="5" id="KW-1185">Reference proteome</keyword>
<evidence type="ECO:0000259" key="3">
    <source>
        <dbReference type="PROSITE" id="PS50075"/>
    </source>
</evidence>
<name>A0A1C5AIQ0_9ACTN</name>
<dbReference type="AlphaFoldDB" id="A0A1C5AIQ0"/>
<evidence type="ECO:0000256" key="1">
    <source>
        <dbReference type="ARBA" id="ARBA00022450"/>
    </source>
</evidence>
<organism evidence="4 5">
    <name type="scientific">Micromonospora marina</name>
    <dbReference type="NCBI Taxonomy" id="307120"/>
    <lineage>
        <taxon>Bacteria</taxon>
        <taxon>Bacillati</taxon>
        <taxon>Actinomycetota</taxon>
        <taxon>Actinomycetes</taxon>
        <taxon>Micromonosporales</taxon>
        <taxon>Micromonosporaceae</taxon>
        <taxon>Micromonospora</taxon>
    </lineage>
</organism>
<dbReference type="PROSITE" id="PS00012">
    <property type="entry name" value="PHOSPHOPANTETHEINE"/>
    <property type="match status" value="1"/>
</dbReference>
<dbReference type="InterPro" id="IPR036736">
    <property type="entry name" value="ACP-like_sf"/>
</dbReference>
<dbReference type="RefSeq" id="WP_091051084.1">
    <property type="nucleotide sequence ID" value="NZ_FMCV01000032.1"/>
</dbReference>
<proteinExistence type="predicted"/>
<dbReference type="EMBL" id="FMCV01000032">
    <property type="protein sequence ID" value="SCF45039.1"/>
    <property type="molecule type" value="Genomic_DNA"/>
</dbReference>
<dbReference type="SMART" id="SM00823">
    <property type="entry name" value="PKS_PP"/>
    <property type="match status" value="1"/>
</dbReference>
<dbReference type="InterPro" id="IPR009081">
    <property type="entry name" value="PP-bd_ACP"/>
</dbReference>
<dbReference type="GO" id="GO:0031177">
    <property type="term" value="F:phosphopantetheine binding"/>
    <property type="evidence" value="ECO:0007669"/>
    <property type="project" value="InterPro"/>
</dbReference>
<reference evidence="5" key="1">
    <citation type="submission" date="2016-06" db="EMBL/GenBank/DDBJ databases">
        <authorList>
            <person name="Varghese N."/>
        </authorList>
    </citation>
    <scope>NUCLEOTIDE SEQUENCE [LARGE SCALE GENOMIC DNA]</scope>
    <source>
        <strain evidence="5">DSM 45555</strain>
    </source>
</reference>
<dbReference type="Gene3D" id="3.40.50.1820">
    <property type="entry name" value="alpha/beta hydrolase"/>
    <property type="match status" value="1"/>
</dbReference>
<gene>
    <name evidence="4" type="ORF">GA0070215_13219</name>
</gene>
<dbReference type="SUPFAM" id="SSF53474">
    <property type="entry name" value="alpha/beta-Hydrolases"/>
    <property type="match status" value="1"/>
</dbReference>
<protein>
    <submittedName>
        <fullName evidence="4">Acyl carrier protein</fullName>
    </submittedName>
</protein>
<evidence type="ECO:0000313" key="4">
    <source>
        <dbReference type="EMBL" id="SCF45039.1"/>
    </source>
</evidence>
<dbReference type="GO" id="GO:0043041">
    <property type="term" value="P:amino acid activation for nonribosomal peptide biosynthetic process"/>
    <property type="evidence" value="ECO:0007669"/>
    <property type="project" value="TreeGrafter"/>
</dbReference>
<dbReference type="InterPro" id="IPR020806">
    <property type="entry name" value="PKS_PP-bd"/>
</dbReference>
<dbReference type="SUPFAM" id="SSF47336">
    <property type="entry name" value="ACP-like"/>
    <property type="match status" value="1"/>
</dbReference>
<keyword evidence="2" id="KW-0597">Phosphoprotein</keyword>
<dbReference type="Gene3D" id="1.10.1200.10">
    <property type="entry name" value="ACP-like"/>
    <property type="match status" value="1"/>
</dbReference>
<dbReference type="PANTHER" id="PTHR45527">
    <property type="entry name" value="NONRIBOSOMAL PEPTIDE SYNTHETASE"/>
    <property type="match status" value="1"/>
</dbReference>
<dbReference type="InterPro" id="IPR006162">
    <property type="entry name" value="Ppantetheine_attach_site"/>
</dbReference>
<sequence>MTSAAPSDLATRPGRRSCHAVEATIREVWSEHFGRAVGPDEDFYDLGGDSISVVDVVVALRALGLEVRASAALRFPTPARLAESLTVGAGPAGLIDVPALRRPGDLAAATQLHPIRSGTGVPLIVVHSVSHVEAQRDAVRRWATARPAYGLTLPGGPHTSISALADHLRSFLPGGPLRFVGFGPGAAVATELARRYPQDTEPVVLIDPPAIGRPTGGPGSALDRILDRQARRFGLDGDETLPEVHAEMERAGWFRGTPTNGLPQLHRTAAGLAEALDEYHPEPFRGPAVLFHDASRDPTPAETWAPVLPDAVVHRRDYGICSPRRLIDDPLVATTASGALS</sequence>
<dbReference type="GO" id="GO:0005737">
    <property type="term" value="C:cytoplasm"/>
    <property type="evidence" value="ECO:0007669"/>
    <property type="project" value="TreeGrafter"/>
</dbReference>
<feature type="domain" description="Carrier" evidence="3">
    <location>
        <begin position="16"/>
        <end position="89"/>
    </location>
</feature>
<dbReference type="Pfam" id="PF00550">
    <property type="entry name" value="PP-binding"/>
    <property type="match status" value="1"/>
</dbReference>
<evidence type="ECO:0000256" key="2">
    <source>
        <dbReference type="ARBA" id="ARBA00022553"/>
    </source>
</evidence>
<accession>A0A1C5AIQ0</accession>
<dbReference type="GO" id="GO:0044550">
    <property type="term" value="P:secondary metabolite biosynthetic process"/>
    <property type="evidence" value="ECO:0007669"/>
    <property type="project" value="TreeGrafter"/>
</dbReference>
<dbReference type="Proteomes" id="UP000198551">
    <property type="component" value="Unassembled WGS sequence"/>
</dbReference>
<dbReference type="PROSITE" id="PS50075">
    <property type="entry name" value="CARRIER"/>
    <property type="match status" value="1"/>
</dbReference>
<evidence type="ECO:0000313" key="5">
    <source>
        <dbReference type="Proteomes" id="UP000198551"/>
    </source>
</evidence>